<feature type="domain" description="RING-type" evidence="3">
    <location>
        <begin position="281"/>
        <end position="339"/>
    </location>
</feature>
<dbReference type="PANTHER" id="PTHR31150:SF32">
    <property type="entry name" value="RING_U-BOX SUPERFAMILY PROTEIN"/>
    <property type="match status" value="1"/>
</dbReference>
<evidence type="ECO:0000256" key="1">
    <source>
        <dbReference type="PROSITE-ProRule" id="PRU00175"/>
    </source>
</evidence>
<protein>
    <submittedName>
        <fullName evidence="4">RING/U-box superfamily protein</fullName>
    </submittedName>
</protein>
<dbReference type="InterPro" id="IPR001841">
    <property type="entry name" value="Znf_RING"/>
</dbReference>
<dbReference type="AlphaFoldDB" id="A0A7J6V8S1"/>
<dbReference type="EMBL" id="JABWDY010037231">
    <property type="protein sequence ID" value="KAF5180575.1"/>
    <property type="molecule type" value="Genomic_DNA"/>
</dbReference>
<dbReference type="Proteomes" id="UP000554482">
    <property type="component" value="Unassembled WGS sequence"/>
</dbReference>
<accession>A0A7J6V8S1</accession>
<name>A0A7J6V8S1_THATH</name>
<dbReference type="PANTHER" id="PTHR31150">
    <property type="entry name" value="EXPRESSED PROTEIN"/>
    <property type="match status" value="1"/>
</dbReference>
<feature type="region of interest" description="Disordered" evidence="2">
    <location>
        <begin position="382"/>
        <end position="404"/>
    </location>
</feature>
<evidence type="ECO:0000313" key="5">
    <source>
        <dbReference type="Proteomes" id="UP000554482"/>
    </source>
</evidence>
<dbReference type="OrthoDB" id="1938835at2759"/>
<dbReference type="Pfam" id="PF23413">
    <property type="entry name" value="zf_RING_Vps8_fungal"/>
    <property type="match status" value="1"/>
</dbReference>
<feature type="region of interest" description="Disordered" evidence="2">
    <location>
        <begin position="95"/>
        <end position="118"/>
    </location>
</feature>
<keyword evidence="1" id="KW-0479">Metal-binding</keyword>
<keyword evidence="1" id="KW-0863">Zinc-finger</keyword>
<proteinExistence type="predicted"/>
<sequence>MGSACCVAARDHTLPNRTTSDVLHRNIRYSPSWSFRWDNRVAGEVGNPQSQYSHGLRNSGNTGLEIKNRMDVESREDISDGGSPLENFQRPTWQQSSIQDGAIGNSTTPASDLSMGSSFSTEVKESIVSAISEPPAVAGPSAPKLSFSMPSTSSMSMHRDSDPSLVHADCTPSRWARRSPGHQLFRGISDSRILGLKSPTNNSVSEGRQSFVLSTCSNDLTMGSQGGSSDGWSMRTFSELVASSQRDRWSFDSEMLDSSRGKITRSNSRLFTSPSIDRKTCGVCSKLLTERSSWSSQKIIATNELSVVAVLVCGHAYHAECLENMTPETERYDPSCPACLMGEKQALKISSRQLREADLKVRNNWISRNRVVDSDIDGNSVLSTHRKRAGTEGKGPKMGASSSMKNSFVKPFLRRHFSLGSKPNRAMPGNELSARRKGFWARYH</sequence>
<dbReference type="PROSITE" id="PS50089">
    <property type="entry name" value="ZF_RING_2"/>
    <property type="match status" value="1"/>
</dbReference>
<dbReference type="Gene3D" id="3.30.40.10">
    <property type="entry name" value="Zinc/RING finger domain, C3HC4 (zinc finger)"/>
    <property type="match status" value="1"/>
</dbReference>
<gene>
    <name evidence="4" type="ORF">FRX31_029839</name>
</gene>
<dbReference type="SMART" id="SM00184">
    <property type="entry name" value="RING"/>
    <property type="match status" value="1"/>
</dbReference>
<evidence type="ECO:0000313" key="4">
    <source>
        <dbReference type="EMBL" id="KAF5180575.1"/>
    </source>
</evidence>
<dbReference type="InterPro" id="IPR013083">
    <property type="entry name" value="Znf_RING/FYVE/PHD"/>
</dbReference>
<reference evidence="4 5" key="1">
    <citation type="submission" date="2020-06" db="EMBL/GenBank/DDBJ databases">
        <title>Transcriptomic and genomic resources for Thalictrum thalictroides and T. hernandezii: Facilitating candidate gene discovery in an emerging model plant lineage.</title>
        <authorList>
            <person name="Arias T."/>
            <person name="Riano-Pachon D.M."/>
            <person name="Di Stilio V.S."/>
        </authorList>
    </citation>
    <scope>NUCLEOTIDE SEQUENCE [LARGE SCALE GENOMIC DNA]</scope>
    <source>
        <strain evidence="5">cv. WT478/WT964</strain>
        <tissue evidence="4">Leaves</tissue>
    </source>
</reference>
<keyword evidence="5" id="KW-1185">Reference proteome</keyword>
<evidence type="ECO:0000256" key="2">
    <source>
        <dbReference type="SAM" id="MobiDB-lite"/>
    </source>
</evidence>
<comment type="caution">
    <text evidence="4">The sequence shown here is derived from an EMBL/GenBank/DDBJ whole genome shotgun (WGS) entry which is preliminary data.</text>
</comment>
<dbReference type="GO" id="GO:0008270">
    <property type="term" value="F:zinc ion binding"/>
    <property type="evidence" value="ECO:0007669"/>
    <property type="project" value="UniProtKB-KW"/>
</dbReference>
<evidence type="ECO:0000259" key="3">
    <source>
        <dbReference type="PROSITE" id="PS50089"/>
    </source>
</evidence>
<dbReference type="SUPFAM" id="SSF57850">
    <property type="entry name" value="RING/U-box"/>
    <property type="match status" value="1"/>
</dbReference>
<organism evidence="4 5">
    <name type="scientific">Thalictrum thalictroides</name>
    <name type="common">Rue-anemone</name>
    <name type="synonym">Anemone thalictroides</name>
    <dbReference type="NCBI Taxonomy" id="46969"/>
    <lineage>
        <taxon>Eukaryota</taxon>
        <taxon>Viridiplantae</taxon>
        <taxon>Streptophyta</taxon>
        <taxon>Embryophyta</taxon>
        <taxon>Tracheophyta</taxon>
        <taxon>Spermatophyta</taxon>
        <taxon>Magnoliopsida</taxon>
        <taxon>Ranunculales</taxon>
        <taxon>Ranunculaceae</taxon>
        <taxon>Thalictroideae</taxon>
        <taxon>Thalictrum</taxon>
    </lineage>
</organism>
<keyword evidence="1" id="KW-0862">Zinc</keyword>